<protein>
    <submittedName>
        <fullName evidence="4">NAD(P)-binding protein</fullName>
    </submittedName>
</protein>
<dbReference type="Gene3D" id="3.40.50.720">
    <property type="entry name" value="NAD(P)-binding Rossmann-like Domain"/>
    <property type="match status" value="1"/>
</dbReference>
<evidence type="ECO:0000313" key="4">
    <source>
        <dbReference type="EMBL" id="KAF1967805.1"/>
    </source>
</evidence>
<name>A0A6A5USH3_9PLEO</name>
<organism evidence="4 5">
    <name type="scientific">Bimuria novae-zelandiae CBS 107.79</name>
    <dbReference type="NCBI Taxonomy" id="1447943"/>
    <lineage>
        <taxon>Eukaryota</taxon>
        <taxon>Fungi</taxon>
        <taxon>Dikarya</taxon>
        <taxon>Ascomycota</taxon>
        <taxon>Pezizomycotina</taxon>
        <taxon>Dothideomycetes</taxon>
        <taxon>Pleosporomycetidae</taxon>
        <taxon>Pleosporales</taxon>
        <taxon>Massarineae</taxon>
        <taxon>Didymosphaeriaceae</taxon>
        <taxon>Bimuria</taxon>
    </lineage>
</organism>
<dbReference type="AlphaFoldDB" id="A0A6A5USH3"/>
<keyword evidence="2" id="KW-0521">NADP</keyword>
<evidence type="ECO:0000256" key="2">
    <source>
        <dbReference type="ARBA" id="ARBA00022857"/>
    </source>
</evidence>
<keyword evidence="5" id="KW-1185">Reference proteome</keyword>
<sequence>MLNYISMTANSRPRTAFITGGSSGIGHALATRLLKLNYSIFIADLSLTGAKALASTYNTPSSLRVHYAGTDVTSWSSQLASFKQALQVLGGRIDAVFPVAGIGERKWLPFPDETPPEGGFAEPNLQTLDVDLTGLLYTVSLAVQQFRRQEKDDGWRGKLVLTASICGIVPVPALPIYSAAKYGVVGLTRTYGNLLVQEGITVNAVCPGIARTAINSEAFYKSIESEGILVSVESVVDAFVAVLEGNGSAELFVCRPEGWVKWEDKEGDAWLEKSIEVLDEGHRWIHCSDGANKYY</sequence>
<evidence type="ECO:0000256" key="1">
    <source>
        <dbReference type="ARBA" id="ARBA00006484"/>
    </source>
</evidence>
<evidence type="ECO:0000313" key="5">
    <source>
        <dbReference type="Proteomes" id="UP000800036"/>
    </source>
</evidence>
<dbReference type="Pfam" id="PF00106">
    <property type="entry name" value="adh_short"/>
    <property type="match status" value="1"/>
</dbReference>
<dbReference type="PANTHER" id="PTHR44229:SF4">
    <property type="entry name" value="15-HYDROXYPROSTAGLANDIN DEHYDROGENASE [NAD(+)]"/>
    <property type="match status" value="1"/>
</dbReference>
<keyword evidence="3" id="KW-0560">Oxidoreductase</keyword>
<reference evidence="4" key="1">
    <citation type="journal article" date="2020" name="Stud. Mycol.">
        <title>101 Dothideomycetes genomes: a test case for predicting lifestyles and emergence of pathogens.</title>
        <authorList>
            <person name="Haridas S."/>
            <person name="Albert R."/>
            <person name="Binder M."/>
            <person name="Bloem J."/>
            <person name="Labutti K."/>
            <person name="Salamov A."/>
            <person name="Andreopoulos B."/>
            <person name="Baker S."/>
            <person name="Barry K."/>
            <person name="Bills G."/>
            <person name="Bluhm B."/>
            <person name="Cannon C."/>
            <person name="Castanera R."/>
            <person name="Culley D."/>
            <person name="Daum C."/>
            <person name="Ezra D."/>
            <person name="Gonzalez J."/>
            <person name="Henrissat B."/>
            <person name="Kuo A."/>
            <person name="Liang C."/>
            <person name="Lipzen A."/>
            <person name="Lutzoni F."/>
            <person name="Magnuson J."/>
            <person name="Mondo S."/>
            <person name="Nolan M."/>
            <person name="Ohm R."/>
            <person name="Pangilinan J."/>
            <person name="Park H.-J."/>
            <person name="Ramirez L."/>
            <person name="Alfaro M."/>
            <person name="Sun H."/>
            <person name="Tritt A."/>
            <person name="Yoshinaga Y."/>
            <person name="Zwiers L.-H."/>
            <person name="Turgeon B."/>
            <person name="Goodwin S."/>
            <person name="Spatafora J."/>
            <person name="Crous P."/>
            <person name="Grigoriev I."/>
        </authorList>
    </citation>
    <scope>NUCLEOTIDE SEQUENCE</scope>
    <source>
        <strain evidence="4">CBS 107.79</strain>
    </source>
</reference>
<dbReference type="GO" id="GO:0016491">
    <property type="term" value="F:oxidoreductase activity"/>
    <property type="evidence" value="ECO:0007669"/>
    <property type="project" value="UniProtKB-KW"/>
</dbReference>
<proteinExistence type="inferred from homology"/>
<comment type="similarity">
    <text evidence="1">Belongs to the short-chain dehydrogenases/reductases (SDR) family.</text>
</comment>
<dbReference type="PROSITE" id="PS00061">
    <property type="entry name" value="ADH_SHORT"/>
    <property type="match status" value="1"/>
</dbReference>
<dbReference type="EMBL" id="ML976728">
    <property type="protein sequence ID" value="KAF1967805.1"/>
    <property type="molecule type" value="Genomic_DNA"/>
</dbReference>
<dbReference type="Proteomes" id="UP000800036">
    <property type="component" value="Unassembled WGS sequence"/>
</dbReference>
<dbReference type="SUPFAM" id="SSF51735">
    <property type="entry name" value="NAD(P)-binding Rossmann-fold domains"/>
    <property type="match status" value="1"/>
</dbReference>
<dbReference type="PANTHER" id="PTHR44229">
    <property type="entry name" value="15-HYDROXYPROSTAGLANDIN DEHYDROGENASE [NAD(+)]"/>
    <property type="match status" value="1"/>
</dbReference>
<dbReference type="InterPro" id="IPR002347">
    <property type="entry name" value="SDR_fam"/>
</dbReference>
<dbReference type="InterPro" id="IPR036291">
    <property type="entry name" value="NAD(P)-bd_dom_sf"/>
</dbReference>
<accession>A0A6A5USH3</accession>
<dbReference type="PRINTS" id="PR00081">
    <property type="entry name" value="GDHRDH"/>
</dbReference>
<dbReference type="GO" id="GO:0005737">
    <property type="term" value="C:cytoplasm"/>
    <property type="evidence" value="ECO:0007669"/>
    <property type="project" value="TreeGrafter"/>
</dbReference>
<dbReference type="InterPro" id="IPR020904">
    <property type="entry name" value="Sc_DH/Rdtase_CS"/>
</dbReference>
<dbReference type="OrthoDB" id="37659at2759"/>
<gene>
    <name evidence="4" type="ORF">BU23DRAFT_542320</name>
</gene>
<evidence type="ECO:0000256" key="3">
    <source>
        <dbReference type="ARBA" id="ARBA00023002"/>
    </source>
</evidence>